<dbReference type="GO" id="GO:0005829">
    <property type="term" value="C:cytosol"/>
    <property type="evidence" value="ECO:0007669"/>
    <property type="project" value="TreeGrafter"/>
</dbReference>
<dbReference type="Gene3D" id="3.30.470.10">
    <property type="match status" value="1"/>
</dbReference>
<dbReference type="GO" id="GO:0008652">
    <property type="term" value="P:amino acid biosynthetic process"/>
    <property type="evidence" value="ECO:0007669"/>
    <property type="project" value="UniProtKB-ARBA"/>
</dbReference>
<dbReference type="InterPro" id="IPR050571">
    <property type="entry name" value="Class-IV_PLP-Dep_Aminotrnsfr"/>
</dbReference>
<dbReference type="AlphaFoldDB" id="A0A371J9V5"/>
<dbReference type="InterPro" id="IPR036038">
    <property type="entry name" value="Aminotransferase-like"/>
</dbReference>
<dbReference type="GO" id="GO:0016829">
    <property type="term" value="F:lyase activity"/>
    <property type="evidence" value="ECO:0007669"/>
    <property type="project" value="UniProtKB-KW"/>
</dbReference>
<organism evidence="4 5">
    <name type="scientific">Romboutsia weinsteinii</name>
    <dbReference type="NCBI Taxonomy" id="2020949"/>
    <lineage>
        <taxon>Bacteria</taxon>
        <taxon>Bacillati</taxon>
        <taxon>Bacillota</taxon>
        <taxon>Clostridia</taxon>
        <taxon>Peptostreptococcales</taxon>
        <taxon>Peptostreptococcaceae</taxon>
        <taxon>Romboutsia</taxon>
    </lineage>
</organism>
<evidence type="ECO:0000256" key="1">
    <source>
        <dbReference type="ARBA" id="ARBA00001933"/>
    </source>
</evidence>
<name>A0A371J9V5_9FIRM</name>
<evidence type="ECO:0000256" key="3">
    <source>
        <dbReference type="ARBA" id="ARBA00022898"/>
    </source>
</evidence>
<evidence type="ECO:0000256" key="2">
    <source>
        <dbReference type="ARBA" id="ARBA00009320"/>
    </source>
</evidence>
<dbReference type="EMBL" id="NOJY02000002">
    <property type="protein sequence ID" value="RDY29446.1"/>
    <property type="molecule type" value="Genomic_DNA"/>
</dbReference>
<dbReference type="InterPro" id="IPR043131">
    <property type="entry name" value="BCAT-like_N"/>
</dbReference>
<dbReference type="RefSeq" id="WP_094366063.1">
    <property type="nucleotide sequence ID" value="NZ_NOJY02000002.1"/>
</dbReference>
<keyword evidence="5" id="KW-1185">Reference proteome</keyword>
<protein>
    <submittedName>
        <fullName evidence="4">Aminodeoxychorismate lyase</fullName>
    </submittedName>
</protein>
<dbReference type="SUPFAM" id="SSF56752">
    <property type="entry name" value="D-aminoacid aminotransferase-like PLP-dependent enzymes"/>
    <property type="match status" value="1"/>
</dbReference>
<dbReference type="GO" id="GO:0046394">
    <property type="term" value="P:carboxylic acid biosynthetic process"/>
    <property type="evidence" value="ECO:0007669"/>
    <property type="project" value="UniProtKB-ARBA"/>
</dbReference>
<dbReference type="CDD" id="cd00449">
    <property type="entry name" value="PLPDE_IV"/>
    <property type="match status" value="1"/>
</dbReference>
<accession>A0A371J9V5</accession>
<dbReference type="InterPro" id="IPR001544">
    <property type="entry name" value="Aminotrans_IV"/>
</dbReference>
<dbReference type="Proteomes" id="UP000215694">
    <property type="component" value="Unassembled WGS sequence"/>
</dbReference>
<evidence type="ECO:0000313" key="5">
    <source>
        <dbReference type="Proteomes" id="UP000215694"/>
    </source>
</evidence>
<dbReference type="Pfam" id="PF01063">
    <property type="entry name" value="Aminotran_4"/>
    <property type="match status" value="1"/>
</dbReference>
<comment type="cofactor">
    <cofactor evidence="1">
        <name>pyridoxal 5'-phosphate</name>
        <dbReference type="ChEBI" id="CHEBI:597326"/>
    </cofactor>
</comment>
<dbReference type="InterPro" id="IPR043132">
    <property type="entry name" value="BCAT-like_C"/>
</dbReference>
<dbReference type="FunFam" id="3.20.10.10:FF:000002">
    <property type="entry name" value="D-alanine aminotransferase"/>
    <property type="match status" value="1"/>
</dbReference>
<dbReference type="PANTHER" id="PTHR42743:SF11">
    <property type="entry name" value="AMINODEOXYCHORISMATE LYASE"/>
    <property type="match status" value="1"/>
</dbReference>
<dbReference type="PANTHER" id="PTHR42743">
    <property type="entry name" value="AMINO-ACID AMINOTRANSFERASE"/>
    <property type="match status" value="1"/>
</dbReference>
<keyword evidence="3" id="KW-0663">Pyridoxal phosphate</keyword>
<sequence>MKSKVSFESGLCKFGMGVFETIRVDEKPIELDLHMNRIYNSIKELKLNIDYDKDYLSNQVLGYIKDNNIKNKALRLTVFDEGFNISTRDIVYNNDSYEKGFKLTISPIKRGDSVLYRHKTTNYFENIYTKNHASNLGFDDGIFLDMNGKILECSMSNIFFIKDNKVYTPTSELPILKGTMRRRIIDICEELDTEIIEKKIEISEIKDFDFVFISNSLMKVMKVVKIDKVAYEKENEIFNNICKFI</sequence>
<comment type="caution">
    <text evidence="4">The sequence shown here is derived from an EMBL/GenBank/DDBJ whole genome shotgun (WGS) entry which is preliminary data.</text>
</comment>
<comment type="similarity">
    <text evidence="2">Belongs to the class-IV pyridoxal-phosphate-dependent aminotransferase family.</text>
</comment>
<dbReference type="Gene3D" id="3.20.10.10">
    <property type="entry name" value="D-amino Acid Aminotransferase, subunit A, domain 2"/>
    <property type="match status" value="1"/>
</dbReference>
<dbReference type="OrthoDB" id="9805628at2"/>
<gene>
    <name evidence="4" type="ORF">CHL78_001725</name>
</gene>
<reference evidence="4 5" key="1">
    <citation type="journal article" date="2017" name="Genome Announc.">
        <title>Draft Genome Sequence of Romboutsia weinsteinii sp. nov. Strain CCRI-19649(T) Isolated from Surface Water.</title>
        <authorList>
            <person name="Maheux A.F."/>
            <person name="Boudreau D.K."/>
            <person name="Berube E."/>
            <person name="Boissinot M."/>
            <person name="Cantin P."/>
            <person name="Raymond F."/>
            <person name="Corbeil J."/>
            <person name="Omar R.F."/>
            <person name="Bergeron M.G."/>
        </authorList>
    </citation>
    <scope>NUCLEOTIDE SEQUENCE [LARGE SCALE GENOMIC DNA]</scope>
    <source>
        <strain evidence="4 5">CCRI-19649</strain>
    </source>
</reference>
<proteinExistence type="inferred from homology"/>
<keyword evidence="4" id="KW-0456">Lyase</keyword>
<evidence type="ECO:0000313" key="4">
    <source>
        <dbReference type="EMBL" id="RDY29446.1"/>
    </source>
</evidence>